<evidence type="ECO:0000256" key="1">
    <source>
        <dbReference type="ARBA" id="ARBA00004370"/>
    </source>
</evidence>
<name>A0ABD2YNV4_9GENT</name>
<evidence type="ECO:0000256" key="6">
    <source>
        <dbReference type="ARBA" id="ARBA00022989"/>
    </source>
</evidence>
<dbReference type="PRINTS" id="PR00463">
    <property type="entry name" value="EP450I"/>
</dbReference>
<gene>
    <name evidence="14" type="ORF">ACH5RR_028455</name>
</gene>
<evidence type="ECO:0000313" key="14">
    <source>
        <dbReference type="EMBL" id="KAL3509054.1"/>
    </source>
</evidence>
<dbReference type="Gene3D" id="1.10.630.10">
    <property type="entry name" value="Cytochrome P450"/>
    <property type="match status" value="1"/>
</dbReference>
<keyword evidence="15" id="KW-1185">Reference proteome</keyword>
<keyword evidence="4 13" id="KW-0812">Transmembrane</keyword>
<dbReference type="PANTHER" id="PTHR24282:SF255">
    <property type="entry name" value="CYTOCHROME P450 72A11-RELATED"/>
    <property type="match status" value="1"/>
</dbReference>
<keyword evidence="6 13" id="KW-1133">Transmembrane helix</keyword>
<evidence type="ECO:0000256" key="3">
    <source>
        <dbReference type="ARBA" id="ARBA00022617"/>
    </source>
</evidence>
<dbReference type="Pfam" id="PF00067">
    <property type="entry name" value="p450"/>
    <property type="match status" value="1"/>
</dbReference>
<keyword evidence="10 13" id="KW-0472">Membrane</keyword>
<comment type="similarity">
    <text evidence="2 12">Belongs to the cytochrome P450 family.</text>
</comment>
<dbReference type="CDD" id="cd20642">
    <property type="entry name" value="CYP72"/>
    <property type="match status" value="1"/>
</dbReference>
<evidence type="ECO:0008006" key="16">
    <source>
        <dbReference type="Google" id="ProtNLM"/>
    </source>
</evidence>
<dbReference type="GO" id="GO:0016020">
    <property type="term" value="C:membrane"/>
    <property type="evidence" value="ECO:0007669"/>
    <property type="project" value="UniProtKB-SubCell"/>
</dbReference>
<dbReference type="PRINTS" id="PR00385">
    <property type="entry name" value="P450"/>
</dbReference>
<dbReference type="InterPro" id="IPR036396">
    <property type="entry name" value="Cyt_P450_sf"/>
</dbReference>
<evidence type="ECO:0000256" key="2">
    <source>
        <dbReference type="ARBA" id="ARBA00010617"/>
    </source>
</evidence>
<evidence type="ECO:0000256" key="4">
    <source>
        <dbReference type="ARBA" id="ARBA00022692"/>
    </source>
</evidence>
<evidence type="ECO:0000256" key="5">
    <source>
        <dbReference type="ARBA" id="ARBA00022723"/>
    </source>
</evidence>
<evidence type="ECO:0000313" key="15">
    <source>
        <dbReference type="Proteomes" id="UP001630127"/>
    </source>
</evidence>
<keyword evidence="8 11" id="KW-0408">Iron</keyword>
<dbReference type="InterPro" id="IPR017972">
    <property type="entry name" value="Cyt_P450_CS"/>
</dbReference>
<feature type="binding site" description="axial binding residue" evidence="11">
    <location>
        <position position="465"/>
    </location>
    <ligand>
        <name>heme</name>
        <dbReference type="ChEBI" id="CHEBI:30413"/>
    </ligand>
    <ligandPart>
        <name>Fe</name>
        <dbReference type="ChEBI" id="CHEBI:18248"/>
    </ligandPart>
</feature>
<evidence type="ECO:0000256" key="9">
    <source>
        <dbReference type="ARBA" id="ARBA00023033"/>
    </source>
</evidence>
<comment type="subcellular location">
    <subcellularLocation>
        <location evidence="1">Membrane</location>
    </subcellularLocation>
</comment>
<sequence length="518" mass="59369">METVYRAIGVLCTVFVVILAWSILNWVWLKPKKLEKYLRQQGLGGNRYRLLFGDVKETAQMVKEAYSKPINFNDDIVPRVLPFFDKIIKSYGTSCLTWMGPSPALLLTDPELIKEVFAKNYVYQKPHGNPLGNLLAEGVATYDTDKWAKHRRIVNPAFHLEKLKHMVPAFYLSCDEMLNKWENVASTDGSIELDVWPELRSLTGDVISRTLFGSNYEEGRKIFELQKEQADLFEQAIQSIYLPGWIFLPTKRNKRMKKIAKDVESLVRHIINKRVKAIQEGVATTSDDLLSILLQSNFKEIQQHGNERFGMTFEEVIQECKLFYLAGQETTAMLLVWTLILLGKHSDWQASARDEVQQVFGNNKPDFEELNRLKIVTMILNEVLRLYLPGVLTSRRVNEETKLGDLSLPSGMLVLVPSIMLHHDCKIWGDDAKEFNPERFNEGLAKATKGHQLSFLPFGWGPRICIGQNFAMLEAKMALTLILQRFSFELSPLYAHAPHLVLTLLQPQYGAQLILRKL</sequence>
<dbReference type="InterPro" id="IPR050665">
    <property type="entry name" value="Cytochrome_P450_Monooxygen"/>
</dbReference>
<accession>A0ABD2YNV4</accession>
<comment type="cofactor">
    <cofactor evidence="11">
        <name>heme</name>
        <dbReference type="ChEBI" id="CHEBI:30413"/>
    </cofactor>
</comment>
<dbReference type="AlphaFoldDB" id="A0ABD2YNV4"/>
<proteinExistence type="inferred from homology"/>
<reference evidence="14 15" key="1">
    <citation type="submission" date="2024-11" db="EMBL/GenBank/DDBJ databases">
        <title>A near-complete genome assembly of Cinchona calisaya.</title>
        <authorList>
            <person name="Lian D.C."/>
            <person name="Zhao X.W."/>
            <person name="Wei L."/>
        </authorList>
    </citation>
    <scope>NUCLEOTIDE SEQUENCE [LARGE SCALE GENOMIC DNA]</scope>
    <source>
        <tissue evidence="14">Nenye</tissue>
    </source>
</reference>
<comment type="caution">
    <text evidence="14">The sequence shown here is derived from an EMBL/GenBank/DDBJ whole genome shotgun (WGS) entry which is preliminary data.</text>
</comment>
<dbReference type="GO" id="GO:0004497">
    <property type="term" value="F:monooxygenase activity"/>
    <property type="evidence" value="ECO:0007669"/>
    <property type="project" value="UniProtKB-KW"/>
</dbReference>
<dbReference type="GO" id="GO:0009820">
    <property type="term" value="P:alkaloid metabolic process"/>
    <property type="evidence" value="ECO:0007669"/>
    <property type="project" value="UniProtKB-ARBA"/>
</dbReference>
<organism evidence="14 15">
    <name type="scientific">Cinchona calisaya</name>
    <dbReference type="NCBI Taxonomy" id="153742"/>
    <lineage>
        <taxon>Eukaryota</taxon>
        <taxon>Viridiplantae</taxon>
        <taxon>Streptophyta</taxon>
        <taxon>Embryophyta</taxon>
        <taxon>Tracheophyta</taxon>
        <taxon>Spermatophyta</taxon>
        <taxon>Magnoliopsida</taxon>
        <taxon>eudicotyledons</taxon>
        <taxon>Gunneridae</taxon>
        <taxon>Pentapetalae</taxon>
        <taxon>asterids</taxon>
        <taxon>lamiids</taxon>
        <taxon>Gentianales</taxon>
        <taxon>Rubiaceae</taxon>
        <taxon>Cinchonoideae</taxon>
        <taxon>Cinchoneae</taxon>
        <taxon>Cinchona</taxon>
    </lineage>
</organism>
<keyword evidence="9 12" id="KW-0503">Monooxygenase</keyword>
<evidence type="ECO:0000256" key="13">
    <source>
        <dbReference type="SAM" id="Phobius"/>
    </source>
</evidence>
<keyword evidence="3 11" id="KW-0349">Heme</keyword>
<evidence type="ECO:0000256" key="10">
    <source>
        <dbReference type="ARBA" id="ARBA00023136"/>
    </source>
</evidence>
<protein>
    <recommendedName>
        <fullName evidence="16">Cytochrome P450 CYP72A219-like</fullName>
    </recommendedName>
</protein>
<keyword evidence="5 11" id="KW-0479">Metal-binding</keyword>
<keyword evidence="7 12" id="KW-0560">Oxidoreductase</keyword>
<evidence type="ECO:0000256" key="8">
    <source>
        <dbReference type="ARBA" id="ARBA00023004"/>
    </source>
</evidence>
<evidence type="ECO:0000256" key="12">
    <source>
        <dbReference type="RuleBase" id="RU000461"/>
    </source>
</evidence>
<dbReference type="EMBL" id="JBJUIK010000012">
    <property type="protein sequence ID" value="KAL3509054.1"/>
    <property type="molecule type" value="Genomic_DNA"/>
</dbReference>
<dbReference type="PANTHER" id="PTHR24282">
    <property type="entry name" value="CYTOCHROME P450 FAMILY MEMBER"/>
    <property type="match status" value="1"/>
</dbReference>
<feature type="transmembrane region" description="Helical" evidence="13">
    <location>
        <begin position="6"/>
        <end position="29"/>
    </location>
</feature>
<dbReference type="GO" id="GO:0009753">
    <property type="term" value="P:response to jasmonic acid"/>
    <property type="evidence" value="ECO:0007669"/>
    <property type="project" value="UniProtKB-ARBA"/>
</dbReference>
<evidence type="ECO:0000256" key="7">
    <source>
        <dbReference type="ARBA" id="ARBA00023002"/>
    </source>
</evidence>
<dbReference type="InterPro" id="IPR001128">
    <property type="entry name" value="Cyt_P450"/>
</dbReference>
<dbReference type="SUPFAM" id="SSF48264">
    <property type="entry name" value="Cytochrome P450"/>
    <property type="match status" value="1"/>
</dbReference>
<evidence type="ECO:0000256" key="11">
    <source>
        <dbReference type="PIRSR" id="PIRSR602401-1"/>
    </source>
</evidence>
<dbReference type="GO" id="GO:0046872">
    <property type="term" value="F:metal ion binding"/>
    <property type="evidence" value="ECO:0007669"/>
    <property type="project" value="UniProtKB-KW"/>
</dbReference>
<dbReference type="PROSITE" id="PS00086">
    <property type="entry name" value="CYTOCHROME_P450"/>
    <property type="match status" value="1"/>
</dbReference>
<dbReference type="Proteomes" id="UP001630127">
    <property type="component" value="Unassembled WGS sequence"/>
</dbReference>
<dbReference type="InterPro" id="IPR002401">
    <property type="entry name" value="Cyt_P450_E_grp-I"/>
</dbReference>
<dbReference type="FunFam" id="1.10.630.10:FF:000029">
    <property type="entry name" value="Cytochrome P450 734A1"/>
    <property type="match status" value="1"/>
</dbReference>